<dbReference type="Proteomes" id="UP000241462">
    <property type="component" value="Unassembled WGS sequence"/>
</dbReference>
<feature type="transmembrane region" description="Helical" evidence="2">
    <location>
        <begin position="43"/>
        <end position="64"/>
    </location>
</feature>
<organism evidence="3 4">
    <name type="scientific">Coniella lustricola</name>
    <dbReference type="NCBI Taxonomy" id="2025994"/>
    <lineage>
        <taxon>Eukaryota</taxon>
        <taxon>Fungi</taxon>
        <taxon>Dikarya</taxon>
        <taxon>Ascomycota</taxon>
        <taxon>Pezizomycotina</taxon>
        <taxon>Sordariomycetes</taxon>
        <taxon>Sordariomycetidae</taxon>
        <taxon>Diaporthales</taxon>
        <taxon>Schizoparmaceae</taxon>
        <taxon>Coniella</taxon>
    </lineage>
</organism>
<gene>
    <name evidence="3" type="ORF">BD289DRAFT_143434</name>
</gene>
<feature type="region of interest" description="Disordered" evidence="1">
    <location>
        <begin position="123"/>
        <end position="159"/>
    </location>
</feature>
<evidence type="ECO:0000256" key="1">
    <source>
        <dbReference type="SAM" id="MobiDB-lite"/>
    </source>
</evidence>
<evidence type="ECO:0000256" key="2">
    <source>
        <dbReference type="SAM" id="Phobius"/>
    </source>
</evidence>
<reference evidence="3 4" key="1">
    <citation type="journal article" date="2018" name="Mycol. Prog.">
        <title>Coniella lustricola, a new species from submerged detritus.</title>
        <authorList>
            <person name="Raudabaugh D.B."/>
            <person name="Iturriaga T."/>
            <person name="Carver A."/>
            <person name="Mondo S."/>
            <person name="Pangilinan J."/>
            <person name="Lipzen A."/>
            <person name="He G."/>
            <person name="Amirebrahimi M."/>
            <person name="Grigoriev I.V."/>
            <person name="Miller A.N."/>
        </authorList>
    </citation>
    <scope>NUCLEOTIDE SEQUENCE [LARGE SCALE GENOMIC DNA]</scope>
    <source>
        <strain evidence="3 4">B22-T-1</strain>
    </source>
</reference>
<proteinExistence type="predicted"/>
<feature type="compositionally biased region" description="Basic and acidic residues" evidence="1">
    <location>
        <begin position="139"/>
        <end position="149"/>
    </location>
</feature>
<dbReference type="AlphaFoldDB" id="A0A2T3AEU9"/>
<evidence type="ECO:0000313" key="4">
    <source>
        <dbReference type="Proteomes" id="UP000241462"/>
    </source>
</evidence>
<keyword evidence="2" id="KW-0812">Transmembrane</keyword>
<dbReference type="EMBL" id="KZ678399">
    <property type="protein sequence ID" value="PSR94285.1"/>
    <property type="molecule type" value="Genomic_DNA"/>
</dbReference>
<dbReference type="InParanoid" id="A0A2T3AEU9"/>
<keyword evidence="2" id="KW-0472">Membrane</keyword>
<protein>
    <submittedName>
        <fullName evidence="3">Uncharacterized protein</fullName>
    </submittedName>
</protein>
<keyword evidence="4" id="KW-1185">Reference proteome</keyword>
<feature type="transmembrane region" description="Helical" evidence="2">
    <location>
        <begin position="7"/>
        <end position="31"/>
    </location>
</feature>
<keyword evidence="2" id="KW-1133">Transmembrane helix</keyword>
<name>A0A2T3AEU9_9PEZI</name>
<sequence length="178" mass="20045">MTRQQYCTIIACCCSSCCCSCCCCCSFFFFSPLVCFSAFQRCVILFNLIFFSFISFIPFFRPAFGPAFCRRASKEATQDMREQGPEQRPAQPACRGILCKEFSIARATLISWNVNEPFPTLYTNTSKAGNRGHRGHARPRGEQDTRNDRSGSVGSRGCKPRMCLQDEMTINVIPTMSL</sequence>
<accession>A0A2T3AEU9</accession>
<evidence type="ECO:0000313" key="3">
    <source>
        <dbReference type="EMBL" id="PSR94285.1"/>
    </source>
</evidence>